<dbReference type="KEGG" id="gni:GNIT_1836"/>
<dbReference type="HOGENOM" id="CLU_1657159_0_0_6"/>
<gene>
    <name evidence="1" type="ordered locus">GNIT_1836</name>
</gene>
<accession>G4QHF9</accession>
<dbReference type="eggNOG" id="ENOG5033DQT">
    <property type="taxonomic scope" value="Bacteria"/>
</dbReference>
<dbReference type="Proteomes" id="UP000009282">
    <property type="component" value="Chromosome"/>
</dbReference>
<dbReference type="AlphaFoldDB" id="G4QHF9"/>
<evidence type="ECO:0008006" key="3">
    <source>
        <dbReference type="Google" id="ProtNLM"/>
    </source>
</evidence>
<protein>
    <recommendedName>
        <fullName evidence="3">YtkA-like domain-containing protein</fullName>
    </recommendedName>
</protein>
<dbReference type="RefSeq" id="WP_014108819.1">
    <property type="nucleotide sequence ID" value="NC_016041.1"/>
</dbReference>
<keyword evidence="2" id="KW-1185">Reference proteome</keyword>
<proteinExistence type="predicted"/>
<evidence type="ECO:0000313" key="1">
    <source>
        <dbReference type="EMBL" id="AEP29945.1"/>
    </source>
</evidence>
<reference evidence="1 2" key="1">
    <citation type="journal article" date="2011" name="J. Bacteriol.">
        <title>Complete genome sequence of seawater bacterium Glaciecola nitratireducens FR1064T.</title>
        <authorList>
            <person name="Bian F."/>
            <person name="Qin Q.L."/>
            <person name="Xie B.B."/>
            <person name="Shu Y.L."/>
            <person name="Zhang X.Y."/>
            <person name="Yu Y."/>
            <person name="Chen B."/>
            <person name="Chen X.L."/>
            <person name="Zhou B.C."/>
            <person name="Zhang Y.Z."/>
        </authorList>
    </citation>
    <scope>NUCLEOTIDE SEQUENCE [LARGE SCALE GENOMIC DNA]</scope>
    <source>
        <strain evidence="2">JCM 12485 / KCTC 12276 / FR1064</strain>
    </source>
</reference>
<dbReference type="EMBL" id="CP003060">
    <property type="protein sequence ID" value="AEP29945.1"/>
    <property type="molecule type" value="Genomic_DNA"/>
</dbReference>
<evidence type="ECO:0000313" key="2">
    <source>
        <dbReference type="Proteomes" id="UP000009282"/>
    </source>
</evidence>
<sequence>MYSKQALILFVALLAISLAGVYYKNVNSSGASQDKCDLNLGKCTFVYGDDEISVNFLSPIVTEEEVLLRLELPPNVKLTEAWIEGLNMFMGKTPVIEEAGRYVTFLGSCNLETMHWQLTIKVIDKNGQVNSYSAVFYTSSE</sequence>
<name>G4QHF9_GLANF</name>
<dbReference type="OrthoDB" id="6238758at2"/>
<organism evidence="1 2">
    <name type="scientific">Glaciecola nitratireducens (strain JCM 12485 / KCTC 12276 / FR1064)</name>
    <dbReference type="NCBI Taxonomy" id="1085623"/>
    <lineage>
        <taxon>Bacteria</taxon>
        <taxon>Pseudomonadati</taxon>
        <taxon>Pseudomonadota</taxon>
        <taxon>Gammaproteobacteria</taxon>
        <taxon>Alteromonadales</taxon>
        <taxon>Alteromonadaceae</taxon>
        <taxon>Brumicola</taxon>
    </lineage>
</organism>
<dbReference type="STRING" id="1085623.GNIT_1836"/>